<keyword evidence="2" id="KW-1185">Reference proteome</keyword>
<comment type="caution">
    <text evidence="1">The sequence shown here is derived from an EMBL/GenBank/DDBJ whole genome shotgun (WGS) entry which is preliminary data.</text>
</comment>
<sequence>MKERVKIPLTKLINGKVFNPPLPNSLTNNEKPVRLAELKVSCSERKRLYLMIEFYSFILTNRIIQEKKNEVQLLFSLLRKKDKSKNRKTIQTWPFSREIITKTPESATVKVNEPILLSVCDTIILNGNASYILEVNRVSVSDGSSYDITKKSITGVVTECQ</sequence>
<reference evidence="1" key="1">
    <citation type="submission" date="2020-09" db="EMBL/GenBank/DDBJ databases">
        <title>A novel bacterium of genus Hazenella, isolated from South China Sea.</title>
        <authorList>
            <person name="Huang H."/>
            <person name="Mo K."/>
            <person name="Hu Y."/>
        </authorList>
    </citation>
    <scope>NUCLEOTIDE SEQUENCE</scope>
    <source>
        <strain evidence="1">IB182357</strain>
    </source>
</reference>
<name>A0A926RVN3_9BACL</name>
<organism evidence="1 2">
    <name type="scientific">Polycladospora coralii</name>
    <dbReference type="NCBI Taxonomy" id="2771432"/>
    <lineage>
        <taxon>Bacteria</taxon>
        <taxon>Bacillati</taxon>
        <taxon>Bacillota</taxon>
        <taxon>Bacilli</taxon>
        <taxon>Bacillales</taxon>
        <taxon>Thermoactinomycetaceae</taxon>
        <taxon>Polycladospora</taxon>
    </lineage>
</organism>
<gene>
    <name evidence="1" type="ORF">IC620_15675</name>
</gene>
<evidence type="ECO:0000313" key="2">
    <source>
        <dbReference type="Proteomes" id="UP000661691"/>
    </source>
</evidence>
<dbReference type="RefSeq" id="WP_191140732.1">
    <property type="nucleotide sequence ID" value="NZ_JACXAG020000008.1"/>
</dbReference>
<proteinExistence type="predicted"/>
<dbReference type="AlphaFoldDB" id="A0A926RVN3"/>
<dbReference type="Proteomes" id="UP000661691">
    <property type="component" value="Unassembled WGS sequence"/>
</dbReference>
<accession>A0A926RVN3</accession>
<dbReference type="EMBL" id="JACXAH010000038">
    <property type="protein sequence ID" value="MBD1373784.1"/>
    <property type="molecule type" value="Genomic_DNA"/>
</dbReference>
<protein>
    <submittedName>
        <fullName evidence="1">Uncharacterized protein</fullName>
    </submittedName>
</protein>
<evidence type="ECO:0000313" key="1">
    <source>
        <dbReference type="EMBL" id="MBD1373784.1"/>
    </source>
</evidence>